<keyword evidence="1" id="KW-0812">Transmembrane</keyword>
<reference evidence="3" key="1">
    <citation type="submission" date="2015-09" db="EMBL/GenBank/DDBJ databases">
        <authorList>
            <consortium name="Pathogen Informatics"/>
        </authorList>
    </citation>
    <scope>NUCLEOTIDE SEQUENCE [LARGE SCALE GENOMIC DNA]</scope>
    <source>
        <strain evidence="3">Lake Konstanz</strain>
    </source>
</reference>
<dbReference type="Proteomes" id="UP000051952">
    <property type="component" value="Unassembled WGS sequence"/>
</dbReference>
<keyword evidence="1" id="KW-1133">Transmembrane helix</keyword>
<protein>
    <submittedName>
        <fullName evidence="2">Membrane-associated protein, putative</fullName>
    </submittedName>
</protein>
<feature type="transmembrane region" description="Helical" evidence="1">
    <location>
        <begin position="21"/>
        <end position="44"/>
    </location>
</feature>
<dbReference type="AlphaFoldDB" id="A0A0S4JRC1"/>
<accession>A0A0S4JRC1</accession>
<evidence type="ECO:0000313" key="2">
    <source>
        <dbReference type="EMBL" id="CUG94069.1"/>
    </source>
</evidence>
<sequence>MKLIWTQTRAAVADSVRRSKWSSLAALASIILISLFIIACYAPIEVHQKALLVVATDFVAEEVNATPTLIDRWFRCPQLDAPPIESIGVNLSVRCPANVWVRPIQQRNTTPLSRECLERCLDSMCCASFRSLSDTSCELSQLRTPPASQQTGTSWFEVLGDFDRREIFPSHNSEPRLVLFRGPPKYIQPAPDGRWRGTEIELHVVDPNGDIVHAQGGARVTLSRRIPGGVDWIYELVEFDVFDGTIARRFESRLPEFVSEKTTYVVTTLFAPHKRGGTLKQSLELEFEFTQMPPPVAVQPSFLAFTRSGLSVMKFTFLDGKGQTTWPSSSSANGNSLVSIRHATAAASQTAQLVHGEVIIAMPCTSGHETSTFILRAGESEFVTQEFHCSIGKPTEPANSRIAVSISFKVPPTAPSCLFCDVPHAIRRRLVVMTCFLFICGEADDMTCLAPQGERCHLPLASEYLQHYHHLQTAHRHWKSLSLNAVFMMEASAYTTAAVEALVDSVLGHQNVTLWSTQFAVPHALRDVGVWNLPSDSDHDAYIRQESWWPHVAGMPAMSAWLMSRGRFVVSPACLQNTQRCVMAIHTERALCAVLDDLLPMAPGATVAESACLSFASFIVMVMTTLG</sequence>
<dbReference type="EMBL" id="CYKH01002219">
    <property type="protein sequence ID" value="CUG94069.1"/>
    <property type="molecule type" value="Genomic_DNA"/>
</dbReference>
<keyword evidence="1" id="KW-0472">Membrane</keyword>
<dbReference type="VEuPathDB" id="TriTrypDB:BSAL_46340"/>
<name>A0A0S4JRC1_BODSA</name>
<proteinExistence type="predicted"/>
<keyword evidence="3" id="KW-1185">Reference proteome</keyword>
<organism evidence="2 3">
    <name type="scientific">Bodo saltans</name>
    <name type="common">Flagellated protozoan</name>
    <dbReference type="NCBI Taxonomy" id="75058"/>
    <lineage>
        <taxon>Eukaryota</taxon>
        <taxon>Discoba</taxon>
        <taxon>Euglenozoa</taxon>
        <taxon>Kinetoplastea</taxon>
        <taxon>Metakinetoplastina</taxon>
        <taxon>Eubodonida</taxon>
        <taxon>Bodonidae</taxon>
        <taxon>Bodo</taxon>
    </lineage>
</organism>
<evidence type="ECO:0000313" key="3">
    <source>
        <dbReference type="Proteomes" id="UP000051952"/>
    </source>
</evidence>
<evidence type="ECO:0000256" key="1">
    <source>
        <dbReference type="SAM" id="Phobius"/>
    </source>
</evidence>
<gene>
    <name evidence="2" type="ORF">BSAL_46340</name>
</gene>